<proteinExistence type="predicted"/>
<accession>A0A067PPP9</accession>
<evidence type="ECO:0000313" key="2">
    <source>
        <dbReference type="EMBL" id="KDQ53272.1"/>
    </source>
</evidence>
<dbReference type="InParanoid" id="A0A067PPP9"/>
<feature type="compositionally biased region" description="Polar residues" evidence="1">
    <location>
        <begin position="130"/>
        <end position="147"/>
    </location>
</feature>
<feature type="compositionally biased region" description="Basic and acidic residues" evidence="1">
    <location>
        <begin position="148"/>
        <end position="157"/>
    </location>
</feature>
<protein>
    <submittedName>
        <fullName evidence="2">Uncharacterized protein</fullName>
    </submittedName>
</protein>
<evidence type="ECO:0000313" key="3">
    <source>
        <dbReference type="Proteomes" id="UP000027265"/>
    </source>
</evidence>
<name>A0A067PPP9_9AGAM</name>
<organism evidence="2 3">
    <name type="scientific">Jaapia argillacea MUCL 33604</name>
    <dbReference type="NCBI Taxonomy" id="933084"/>
    <lineage>
        <taxon>Eukaryota</taxon>
        <taxon>Fungi</taxon>
        <taxon>Dikarya</taxon>
        <taxon>Basidiomycota</taxon>
        <taxon>Agaricomycotina</taxon>
        <taxon>Agaricomycetes</taxon>
        <taxon>Agaricomycetidae</taxon>
        <taxon>Jaapiales</taxon>
        <taxon>Jaapiaceae</taxon>
        <taxon>Jaapia</taxon>
    </lineage>
</organism>
<evidence type="ECO:0000256" key="1">
    <source>
        <dbReference type="SAM" id="MobiDB-lite"/>
    </source>
</evidence>
<reference evidence="3" key="1">
    <citation type="journal article" date="2014" name="Proc. Natl. Acad. Sci. U.S.A.">
        <title>Extensive sampling of basidiomycete genomes demonstrates inadequacy of the white-rot/brown-rot paradigm for wood decay fungi.</title>
        <authorList>
            <person name="Riley R."/>
            <person name="Salamov A.A."/>
            <person name="Brown D.W."/>
            <person name="Nagy L.G."/>
            <person name="Floudas D."/>
            <person name="Held B.W."/>
            <person name="Levasseur A."/>
            <person name="Lombard V."/>
            <person name="Morin E."/>
            <person name="Otillar R."/>
            <person name="Lindquist E.A."/>
            <person name="Sun H."/>
            <person name="LaButti K.M."/>
            <person name="Schmutz J."/>
            <person name="Jabbour D."/>
            <person name="Luo H."/>
            <person name="Baker S.E."/>
            <person name="Pisabarro A.G."/>
            <person name="Walton J.D."/>
            <person name="Blanchette R.A."/>
            <person name="Henrissat B."/>
            <person name="Martin F."/>
            <person name="Cullen D."/>
            <person name="Hibbett D.S."/>
            <person name="Grigoriev I.V."/>
        </authorList>
    </citation>
    <scope>NUCLEOTIDE SEQUENCE [LARGE SCALE GENOMIC DNA]</scope>
    <source>
        <strain evidence="3">MUCL 33604</strain>
    </source>
</reference>
<dbReference type="AlphaFoldDB" id="A0A067PPP9"/>
<keyword evidence="3" id="KW-1185">Reference proteome</keyword>
<dbReference type="Proteomes" id="UP000027265">
    <property type="component" value="Unassembled WGS sequence"/>
</dbReference>
<dbReference type="EMBL" id="KL197734">
    <property type="protein sequence ID" value="KDQ53272.1"/>
    <property type="molecule type" value="Genomic_DNA"/>
</dbReference>
<feature type="compositionally biased region" description="Polar residues" evidence="1">
    <location>
        <begin position="76"/>
        <end position="85"/>
    </location>
</feature>
<feature type="region of interest" description="Disordered" evidence="1">
    <location>
        <begin position="130"/>
        <end position="157"/>
    </location>
</feature>
<gene>
    <name evidence="2" type="ORF">JAAARDRAFT_430882</name>
</gene>
<feature type="region of interest" description="Disordered" evidence="1">
    <location>
        <begin position="67"/>
        <end position="101"/>
    </location>
</feature>
<dbReference type="HOGENOM" id="CLU_1678165_0_0_1"/>
<sequence length="157" mass="18063">MSLAVPRTGRILIAQLFRFGSSLPPKTRDHWIVFARSTGSRLRSVWEAGRGIVPWYHNIPFRIRQMQQRSKRRLGRSTSVSTTPTPYLASRKEPPGTTSSFQHQYLLDHHLHPDPPQYVSSSRQTTPCLIQHQSTLSSRESCPTSPRSIEEPRFETR</sequence>